<feature type="region of interest" description="Disordered" evidence="2">
    <location>
        <begin position="1017"/>
        <end position="1055"/>
    </location>
</feature>
<dbReference type="CDD" id="cd03784">
    <property type="entry name" value="GT1_Gtf-like"/>
    <property type="match status" value="1"/>
</dbReference>
<feature type="region of interest" description="Disordered" evidence="2">
    <location>
        <begin position="1"/>
        <end position="58"/>
    </location>
</feature>
<proteinExistence type="predicted"/>
<feature type="compositionally biased region" description="Polar residues" evidence="2">
    <location>
        <begin position="701"/>
        <end position="760"/>
    </location>
</feature>
<keyword evidence="1" id="KW-0808">Transferase</keyword>
<evidence type="ECO:0000259" key="3">
    <source>
        <dbReference type="Pfam" id="PF03033"/>
    </source>
</evidence>
<name>A0AAW0QEI6_9PEZI</name>
<dbReference type="Gene3D" id="3.40.50.2000">
    <property type="entry name" value="Glycogen Phosphorylase B"/>
    <property type="match status" value="2"/>
</dbReference>
<evidence type="ECO:0000259" key="4">
    <source>
        <dbReference type="Pfam" id="PF06722"/>
    </source>
</evidence>
<feature type="compositionally biased region" description="Polar residues" evidence="2">
    <location>
        <begin position="983"/>
        <end position="996"/>
    </location>
</feature>
<sequence>MSVLDSKRAATSSSSDRESGNNDGSAQGLQDNNGHEIPEAAIPRPEAGMPLPALPDLGAEEEVPPAYSALHDQISLHQSGFDAGATLTDDGRINININQTSRQLADIIAPTLRNQLKQDARAEGPLPPAYIPPSLGGRPGQTPPPQLNIVIQIVGSRGDVQPFVALGLILKNTYGHRVRIATHGTFQKFIEENGLEFFCIGGDPAELMAFMVKHPGLMPGFDAMANGEVTKRRKGIEEIVYGCWRSCIEAGNGLGPAPRLQRGRNVPGEGESTMVMDPANKPFIADAIIANPPSFAHIHVAEKLGVPLHLMFTMPWSPTRAFPQPLANIQSTNTDPVTTNYVSYALVEMMTWQGLGDVINRFRTKVLDLDPLSLIWAPGVLNRLRIPYTYCWQVSPALIPKPNDWGNHIDIAGFYFLNLASNFTPEPELAAFLEAGPPPIYIGFGSIVVDDPDALTRTIFEAVAATGVRALVSKGWGGLGADSLGVPDNIFMLGNVPHDWLFQHVSAVCHHGGAGTTAAGINAGKPTIVVPFFGDQPFWGAMVARAGAGPDPIHNKSLNTEKLAEAIRVAMKPETQQRAKELGAKIREEQGTDVGGQCFHQHLDVDKLRCSVAPSRVAVWRVRRTSIRLSSLAAASLVQNGFRSREYSTEDEPWDPVSAVTSALVGDLGAIGLAVADFPRDIFNMAKTQKKSEGPKEESTEQISDTPPSTDRSGAAGSNTNLSDAAESPQTPVLTDESTSSLTHTASGASALSKTTTGSSERPAAPQAAPAKPKPQPVAASTESDLDRVMGAGNSIGNIVTTGVKTPMNFCLGLARGFRNAPKLYNDDTVRPTEKVTDLSSGIRVASKEFGLGLFDGISGLVTQPLRGAEKEGATGLVKGFAKGIGGLIFKPAAGAWAVPAYAMAGLHAEIRSKFAQSAYNYIVASRISQGNMDHQGATQEERDDIEIRWLSLKDELTGYYQLKQKEKGKGPSTRAQAPEHATVSTESLATGSEPPQTGWWHTRNMPFEERKRLQEQKKAWKQKQSGAAPLRQTSYITENLTPSTGVSLTPAETEQDMEQAIQAAVRETSRGDPREDARIEQAIRQSVGALRSSSTLNGSTSSAQSTSATSVAPGSLPVDVKQPTPFAPSDFGDITDEEYQAYIEQAVQASMAEQQRRAAPRQQHQDEDDQDYQRALRESQNGGNATGEDEEELRKAIEASRIQHGSGGQHGDDEELKRALAASQTDLHKHEGANNNDDDDDALKRAMEESERAHQEELKRVETMKKEEDVVLEYIKKQSLAEEQYRQKAKDQVSTSANDGSDEELKKALEESMRLGGKAGESSGA</sequence>
<dbReference type="EMBL" id="JAQQWP010000009">
    <property type="protein sequence ID" value="KAK8101147.1"/>
    <property type="molecule type" value="Genomic_DNA"/>
</dbReference>
<feature type="domain" description="Glycosyltransferase family 28 N-terminal" evidence="3">
    <location>
        <begin position="149"/>
        <end position="209"/>
    </location>
</feature>
<dbReference type="InterPro" id="IPR010610">
    <property type="entry name" value="EryCIII-like_C"/>
</dbReference>
<dbReference type="GO" id="GO:0016906">
    <property type="term" value="F:sterol 3-beta-glucosyltransferase activity"/>
    <property type="evidence" value="ECO:0007669"/>
    <property type="project" value="UniProtKB-ARBA"/>
</dbReference>
<feature type="compositionally biased region" description="Basic and acidic residues" evidence="2">
    <location>
        <begin position="1281"/>
        <end position="1292"/>
    </location>
</feature>
<feature type="compositionally biased region" description="Basic and acidic residues" evidence="2">
    <location>
        <begin position="1243"/>
        <end position="1258"/>
    </location>
</feature>
<dbReference type="Proteomes" id="UP001392437">
    <property type="component" value="Unassembled WGS sequence"/>
</dbReference>
<reference evidence="5 6" key="1">
    <citation type="submission" date="2023-01" db="EMBL/GenBank/DDBJ databases">
        <title>Analysis of 21 Apiospora genomes using comparative genomics revels a genus with tremendous synthesis potential of carbohydrate active enzymes and secondary metabolites.</title>
        <authorList>
            <person name="Sorensen T."/>
        </authorList>
    </citation>
    <scope>NUCLEOTIDE SEQUENCE [LARGE SCALE GENOMIC DNA]</scope>
    <source>
        <strain evidence="5 6">CBS 117206</strain>
    </source>
</reference>
<dbReference type="PANTHER" id="PTHR48050:SF13">
    <property type="entry name" value="STEROL 3-BETA-GLUCOSYLTRANSFERASE UGT80A2"/>
    <property type="match status" value="1"/>
</dbReference>
<feature type="region of interest" description="Disordered" evidence="2">
    <location>
        <begin position="1086"/>
        <end position="1258"/>
    </location>
</feature>
<organism evidence="5 6">
    <name type="scientific">Apiospora kogelbergensis</name>
    <dbReference type="NCBI Taxonomy" id="1337665"/>
    <lineage>
        <taxon>Eukaryota</taxon>
        <taxon>Fungi</taxon>
        <taxon>Dikarya</taxon>
        <taxon>Ascomycota</taxon>
        <taxon>Pezizomycotina</taxon>
        <taxon>Sordariomycetes</taxon>
        <taxon>Xylariomycetidae</taxon>
        <taxon>Amphisphaeriales</taxon>
        <taxon>Apiosporaceae</taxon>
        <taxon>Apiospora</taxon>
    </lineage>
</organism>
<protein>
    <submittedName>
        <fullName evidence="5">CHIP6</fullName>
    </submittedName>
</protein>
<accession>A0AAW0QEI6</accession>
<gene>
    <name evidence="5" type="ORF">PG999_011521</name>
</gene>
<feature type="region of interest" description="Disordered" evidence="2">
    <location>
        <begin position="1281"/>
        <end position="1326"/>
    </location>
</feature>
<dbReference type="SMART" id="SM00726">
    <property type="entry name" value="UIM"/>
    <property type="match status" value="9"/>
</dbReference>
<dbReference type="InterPro" id="IPR050426">
    <property type="entry name" value="Glycosyltransferase_28"/>
</dbReference>
<dbReference type="SUPFAM" id="SSF53756">
    <property type="entry name" value="UDP-Glycosyltransferase/glycogen phosphorylase"/>
    <property type="match status" value="1"/>
</dbReference>
<keyword evidence="6" id="KW-1185">Reference proteome</keyword>
<feature type="compositionally biased region" description="Basic and acidic residues" evidence="2">
    <location>
        <begin position="1304"/>
        <end position="1314"/>
    </location>
</feature>
<dbReference type="InterPro" id="IPR004276">
    <property type="entry name" value="GlycoTrans_28_N"/>
</dbReference>
<dbReference type="FunFam" id="3.40.50.2000:FF:000009">
    <property type="entry name" value="Sterol 3-beta-glucosyltransferase UGT80A2"/>
    <property type="match status" value="1"/>
</dbReference>
<dbReference type="Pfam" id="PF03033">
    <property type="entry name" value="Glyco_transf_28"/>
    <property type="match status" value="1"/>
</dbReference>
<evidence type="ECO:0000313" key="6">
    <source>
        <dbReference type="Proteomes" id="UP001392437"/>
    </source>
</evidence>
<evidence type="ECO:0000256" key="1">
    <source>
        <dbReference type="ARBA" id="ARBA00022679"/>
    </source>
</evidence>
<evidence type="ECO:0000313" key="5">
    <source>
        <dbReference type="EMBL" id="KAK8101147.1"/>
    </source>
</evidence>
<feature type="domain" description="Erythromycin biosynthesis protein CIII-like C-terminal" evidence="4">
    <location>
        <begin position="485"/>
        <end position="588"/>
    </location>
</feature>
<feature type="compositionally biased region" description="Low complexity" evidence="2">
    <location>
        <begin position="1093"/>
        <end position="1113"/>
    </location>
</feature>
<feature type="region of interest" description="Disordered" evidence="2">
    <location>
        <begin position="687"/>
        <end position="783"/>
    </location>
</feature>
<feature type="region of interest" description="Disordered" evidence="2">
    <location>
        <begin position="964"/>
        <end position="1002"/>
    </location>
</feature>
<feature type="compositionally biased region" description="Polar residues" evidence="2">
    <location>
        <begin position="1032"/>
        <end position="1053"/>
    </location>
</feature>
<feature type="region of interest" description="Disordered" evidence="2">
    <location>
        <begin position="123"/>
        <end position="143"/>
    </location>
</feature>
<dbReference type="Pfam" id="PF06722">
    <property type="entry name" value="EryCIII-like_C"/>
    <property type="match status" value="1"/>
</dbReference>
<evidence type="ECO:0000256" key="2">
    <source>
        <dbReference type="SAM" id="MobiDB-lite"/>
    </source>
</evidence>
<dbReference type="InterPro" id="IPR003903">
    <property type="entry name" value="UIM_dom"/>
</dbReference>
<dbReference type="FunFam" id="3.40.50.2000:FF:000100">
    <property type="entry name" value="Glycosyltransferase family 1 protein"/>
    <property type="match status" value="1"/>
</dbReference>
<comment type="caution">
    <text evidence="5">The sequence shown here is derived from an EMBL/GenBank/DDBJ whole genome shotgun (WGS) entry which is preliminary data.</text>
</comment>
<feature type="compositionally biased region" description="Basic and acidic residues" evidence="2">
    <location>
        <begin position="690"/>
        <end position="699"/>
    </location>
</feature>
<dbReference type="PANTHER" id="PTHR48050">
    <property type="entry name" value="STEROL 3-BETA-GLUCOSYLTRANSFERASE"/>
    <property type="match status" value="1"/>
</dbReference>
<dbReference type="GO" id="GO:0005975">
    <property type="term" value="P:carbohydrate metabolic process"/>
    <property type="evidence" value="ECO:0007669"/>
    <property type="project" value="InterPro"/>
</dbReference>
<dbReference type="InterPro" id="IPR002213">
    <property type="entry name" value="UDP_glucos_trans"/>
</dbReference>
<feature type="compositionally biased region" description="Polar residues" evidence="2">
    <location>
        <begin position="21"/>
        <end position="32"/>
    </location>
</feature>